<keyword evidence="1" id="KW-1133">Transmembrane helix</keyword>
<sequence>LYICFADGSWSQVIPYPDMVTKTGDFTAGRIIKINNASGIVEQGTNTDTEVAAAVTHKDLSDNPHTVTKTQVSLANVTDDAQLKRAAGDINTFDEKTEPVPDDLILAEDSADSNNKKKVKMKYLLGGFVNQVLTSGTTISWDMKDGSRATLIAAHNFTITITKFAAVLMAILIVIQDGTGNKVMDEIITQKDEDIGTAEVHTDTDIIDLSIDIPTGARIRFKTSEADLPDPLVVDTIYYAIRSSENHIQVAATKANAIAGTPIIDLTDVGTGTHE</sequence>
<gene>
    <name evidence="2" type="ORF">S03H2_40283</name>
</gene>
<keyword evidence="1" id="KW-0472">Membrane</keyword>
<keyword evidence="1" id="KW-0812">Transmembrane</keyword>
<dbReference type="AlphaFoldDB" id="X1GBZ9"/>
<feature type="transmembrane region" description="Helical" evidence="1">
    <location>
        <begin position="153"/>
        <end position="175"/>
    </location>
</feature>
<proteinExistence type="predicted"/>
<accession>X1GBZ9</accession>
<reference evidence="2" key="1">
    <citation type="journal article" date="2014" name="Front. Microbiol.">
        <title>High frequency of phylogenetically diverse reductive dehalogenase-homologous genes in deep subseafloor sedimentary metagenomes.</title>
        <authorList>
            <person name="Kawai M."/>
            <person name="Futagami T."/>
            <person name="Toyoda A."/>
            <person name="Takaki Y."/>
            <person name="Nishi S."/>
            <person name="Hori S."/>
            <person name="Arai W."/>
            <person name="Tsubouchi T."/>
            <person name="Morono Y."/>
            <person name="Uchiyama I."/>
            <person name="Ito T."/>
            <person name="Fujiyama A."/>
            <person name="Inagaki F."/>
            <person name="Takami H."/>
        </authorList>
    </citation>
    <scope>NUCLEOTIDE SEQUENCE</scope>
    <source>
        <strain evidence="2">Expedition CK06-06</strain>
    </source>
</reference>
<evidence type="ECO:0000256" key="1">
    <source>
        <dbReference type="SAM" id="Phobius"/>
    </source>
</evidence>
<dbReference type="EMBL" id="BARU01024969">
    <property type="protein sequence ID" value="GAH55416.1"/>
    <property type="molecule type" value="Genomic_DNA"/>
</dbReference>
<protein>
    <submittedName>
        <fullName evidence="2">Uncharacterized protein</fullName>
    </submittedName>
</protein>
<comment type="caution">
    <text evidence="2">The sequence shown here is derived from an EMBL/GenBank/DDBJ whole genome shotgun (WGS) entry which is preliminary data.</text>
</comment>
<feature type="transmembrane region" description="Helical" evidence="1">
    <location>
        <begin position="123"/>
        <end position="141"/>
    </location>
</feature>
<organism evidence="2">
    <name type="scientific">marine sediment metagenome</name>
    <dbReference type="NCBI Taxonomy" id="412755"/>
    <lineage>
        <taxon>unclassified sequences</taxon>
        <taxon>metagenomes</taxon>
        <taxon>ecological metagenomes</taxon>
    </lineage>
</organism>
<evidence type="ECO:0000313" key="2">
    <source>
        <dbReference type="EMBL" id="GAH55416.1"/>
    </source>
</evidence>
<name>X1GBZ9_9ZZZZ</name>
<feature type="non-terminal residue" evidence="2">
    <location>
        <position position="1"/>
    </location>
</feature>
<feature type="non-terminal residue" evidence="2">
    <location>
        <position position="275"/>
    </location>
</feature>